<proteinExistence type="predicted"/>
<dbReference type="HOGENOM" id="CLU_2802968_0_0_11"/>
<evidence type="ECO:0000313" key="1">
    <source>
        <dbReference type="EMBL" id="AGM04552.1"/>
    </source>
</evidence>
<protein>
    <submittedName>
        <fullName evidence="1">Uncharacterized protein</fullName>
    </submittedName>
</protein>
<accession>R4T0M0</accession>
<dbReference type="Proteomes" id="UP000013968">
    <property type="component" value="Chromosome"/>
</dbReference>
<dbReference type="EMBL" id="CP003410">
    <property type="protein sequence ID" value="AGM04552.1"/>
    <property type="molecule type" value="Genomic_DNA"/>
</dbReference>
<evidence type="ECO:0000313" key="2">
    <source>
        <dbReference type="Proteomes" id="UP000013968"/>
    </source>
</evidence>
<name>R4T0M0_9PSEU</name>
<dbReference type="PATRIC" id="fig|1156913.3.peg.2011"/>
<dbReference type="KEGG" id="aoi:AORI_1964"/>
<dbReference type="AlphaFoldDB" id="R4T0M0"/>
<reference evidence="1 2" key="1">
    <citation type="journal article" date="2013" name="BMC Genomics">
        <title>ContigScape: a Cytoscape plugin facilitating microbial genome gap closing.</title>
        <authorList>
            <person name="Tang B."/>
            <person name="Wang Q."/>
            <person name="Yang M."/>
            <person name="Xie F."/>
            <person name="Zhu Y."/>
            <person name="Zhuo Y."/>
            <person name="Wang S."/>
            <person name="Gao H."/>
            <person name="Ding X."/>
            <person name="Zhang L."/>
            <person name="Zhao G."/>
            <person name="Zheng H."/>
        </authorList>
    </citation>
    <scope>NUCLEOTIDE SEQUENCE [LARGE SCALE GENOMIC DNA]</scope>
    <source>
        <strain evidence="1 2">HCCB10007</strain>
    </source>
</reference>
<keyword evidence="2" id="KW-1185">Reference proteome</keyword>
<organism evidence="1 2">
    <name type="scientific">Amycolatopsis keratiniphila</name>
    <dbReference type="NCBI Taxonomy" id="129921"/>
    <lineage>
        <taxon>Bacteria</taxon>
        <taxon>Bacillati</taxon>
        <taxon>Actinomycetota</taxon>
        <taxon>Actinomycetes</taxon>
        <taxon>Pseudonocardiales</taxon>
        <taxon>Pseudonocardiaceae</taxon>
        <taxon>Amycolatopsis</taxon>
        <taxon>Amycolatopsis japonica group</taxon>
    </lineage>
</organism>
<sequence length="67" mass="7426">MPAFSPTAAGGTFAAAYVQMLEDLATDPNELGRCRMPDTAQVRLQLYGPFRPDRIFPTRPQSSRSPR</sequence>
<gene>
    <name evidence="1" type="ORF">AORI_1964</name>
</gene>